<proteinExistence type="predicted"/>
<keyword evidence="2" id="KW-1185">Reference proteome</keyword>
<sequence>MADTTIPIASDTRDRLRAQKVGNETYSDVIERLIDEEDTDA</sequence>
<accession>A0AAE8Y004</accession>
<gene>
    <name evidence="1" type="ORF">HRTV-29_gp9</name>
</gene>
<name>A0AAE8Y004_9CAUD</name>
<evidence type="ECO:0000313" key="2">
    <source>
        <dbReference type="Proteomes" id="UP000827282"/>
    </source>
</evidence>
<organism evidence="1 2">
    <name type="scientific">Halorubrum tailed virus 29</name>
    <dbReference type="NCBI Taxonomy" id="2878010"/>
    <lineage>
        <taxon>Viruses</taxon>
        <taxon>Duplodnaviria</taxon>
        <taxon>Heunggongvirae</taxon>
        <taxon>Uroviricota</taxon>
        <taxon>Caudoviricetes</taxon>
        <taxon>Kirjokansivirales</taxon>
        <taxon>Haloferuviridae</taxon>
        <taxon>Dpdavirus</taxon>
        <taxon>Dpdavirus caudatum</taxon>
        <taxon>Dpdavirus HRTV29</taxon>
    </lineage>
</organism>
<reference evidence="1" key="1">
    <citation type="submission" date="2021-05" db="EMBL/GenBank/DDBJ databases">
        <title>Diversity, taxonomy and evolution of archaeal viruses of the class Caudoviricetes.</title>
        <authorList>
            <person name="Liu Y."/>
            <person name="Demina T.A."/>
            <person name="Roux S."/>
            <person name="Aiewsakun P."/>
            <person name="Kazlauskas D."/>
            <person name="Simmonds P."/>
            <person name="Prangishvili D."/>
            <person name="Oksanen H.M."/>
            <person name="Krupovic M."/>
        </authorList>
    </citation>
    <scope>NUCLEOTIDE SEQUENCE</scope>
    <source>
        <strain evidence="1">HRTV-29/29</strain>
    </source>
</reference>
<dbReference type="EMBL" id="MZ334526">
    <property type="protein sequence ID" value="UBF23287.1"/>
    <property type="molecule type" value="Genomic_DNA"/>
</dbReference>
<evidence type="ECO:0000313" key="1">
    <source>
        <dbReference type="EMBL" id="UBF23287.1"/>
    </source>
</evidence>
<protein>
    <submittedName>
        <fullName evidence="1">Uncharacterized protein</fullName>
    </submittedName>
</protein>
<dbReference type="Proteomes" id="UP000827282">
    <property type="component" value="Segment"/>
</dbReference>